<comment type="caution">
    <text evidence="2">The sequence shown here is derived from an EMBL/GenBank/DDBJ whole genome shotgun (WGS) entry which is preliminary data.</text>
</comment>
<dbReference type="EMBL" id="BAABFA010000004">
    <property type="protein sequence ID" value="GAA4460635.1"/>
    <property type="molecule type" value="Genomic_DNA"/>
</dbReference>
<gene>
    <name evidence="2" type="ORF">GCM10023093_03640</name>
</gene>
<keyword evidence="3" id="KW-1185">Reference proteome</keyword>
<reference evidence="3" key="1">
    <citation type="journal article" date="2019" name="Int. J. Syst. Evol. Microbiol.">
        <title>The Global Catalogue of Microorganisms (GCM) 10K type strain sequencing project: providing services to taxonomists for standard genome sequencing and annotation.</title>
        <authorList>
            <consortium name="The Broad Institute Genomics Platform"/>
            <consortium name="The Broad Institute Genome Sequencing Center for Infectious Disease"/>
            <person name="Wu L."/>
            <person name="Ma J."/>
        </authorList>
    </citation>
    <scope>NUCLEOTIDE SEQUENCE [LARGE SCALE GENOMIC DNA]</scope>
    <source>
        <strain evidence="3">JCM 32105</strain>
    </source>
</reference>
<dbReference type="RefSeq" id="WP_345077654.1">
    <property type="nucleotide sequence ID" value="NZ_BAABFA010000004.1"/>
</dbReference>
<sequence length="130" mass="14881">MKIPENVKVYELPSSTFWFDEDGILHSIAKKAPPQTLEEAKKTMAHFLEITGGKKFCMLSDSTESPPVNKEMRDYAAEVIPQVAKAIAIISRSSVGRMAANLFFSLKKQPYPVRFFENEHDAREWLKQYL</sequence>
<dbReference type="Pfam" id="PF25056">
    <property type="entry name" value="DUF7793"/>
    <property type="match status" value="1"/>
</dbReference>
<protein>
    <recommendedName>
        <fullName evidence="1">DUF7793 domain-containing protein</fullName>
    </recommendedName>
</protein>
<accession>A0ABP8N3F1</accession>
<dbReference type="Gene3D" id="3.40.1680.10">
    <property type="entry name" value="yp_829618.1 domain like"/>
    <property type="match status" value="1"/>
</dbReference>
<evidence type="ECO:0000259" key="1">
    <source>
        <dbReference type="Pfam" id="PF25056"/>
    </source>
</evidence>
<dbReference type="InterPro" id="IPR056695">
    <property type="entry name" value="DUF7793"/>
</dbReference>
<name>A0ABP8N3F1_9BACT</name>
<proteinExistence type="predicted"/>
<organism evidence="2 3">
    <name type="scientific">Nemorincola caseinilytica</name>
    <dbReference type="NCBI Taxonomy" id="2054315"/>
    <lineage>
        <taxon>Bacteria</taxon>
        <taxon>Pseudomonadati</taxon>
        <taxon>Bacteroidota</taxon>
        <taxon>Chitinophagia</taxon>
        <taxon>Chitinophagales</taxon>
        <taxon>Chitinophagaceae</taxon>
        <taxon>Nemorincola</taxon>
    </lineage>
</organism>
<feature type="domain" description="DUF7793" evidence="1">
    <location>
        <begin position="17"/>
        <end position="129"/>
    </location>
</feature>
<dbReference type="Gene3D" id="3.40.970.30">
    <property type="entry name" value="yp_829618.1 like domains"/>
    <property type="match status" value="1"/>
</dbReference>
<evidence type="ECO:0000313" key="3">
    <source>
        <dbReference type="Proteomes" id="UP001500067"/>
    </source>
</evidence>
<dbReference type="Proteomes" id="UP001500067">
    <property type="component" value="Unassembled WGS sequence"/>
</dbReference>
<evidence type="ECO:0000313" key="2">
    <source>
        <dbReference type="EMBL" id="GAA4460635.1"/>
    </source>
</evidence>